<evidence type="ECO:0000313" key="4">
    <source>
        <dbReference type="Proteomes" id="UP000529637"/>
    </source>
</evidence>
<keyword evidence="3" id="KW-0813">Transport</keyword>
<dbReference type="SUPFAM" id="SSF81324">
    <property type="entry name" value="Voltage-gated potassium channels"/>
    <property type="match status" value="1"/>
</dbReference>
<keyword evidence="3" id="KW-0407">Ion channel</keyword>
<name>A0A7Y6NMH9_9BURK</name>
<proteinExistence type="predicted"/>
<feature type="transmembrane region" description="Helical" evidence="1">
    <location>
        <begin position="90"/>
        <end position="111"/>
    </location>
</feature>
<keyword evidence="3" id="KW-0406">Ion transport</keyword>
<evidence type="ECO:0000313" key="3">
    <source>
        <dbReference type="EMBL" id="NUZ05895.1"/>
    </source>
</evidence>
<accession>A0A7Y6NMH9</accession>
<dbReference type="EMBL" id="JABWMJ010000003">
    <property type="protein sequence ID" value="NUZ05895.1"/>
    <property type="molecule type" value="Genomic_DNA"/>
</dbReference>
<feature type="transmembrane region" description="Helical" evidence="1">
    <location>
        <begin position="198"/>
        <end position="217"/>
    </location>
</feature>
<dbReference type="GO" id="GO:0034220">
    <property type="term" value="P:monoatomic ion transmembrane transport"/>
    <property type="evidence" value="ECO:0007669"/>
    <property type="project" value="UniProtKB-KW"/>
</dbReference>
<feature type="transmembrane region" description="Helical" evidence="1">
    <location>
        <begin position="64"/>
        <end position="84"/>
    </location>
</feature>
<dbReference type="Proteomes" id="UP000529637">
    <property type="component" value="Unassembled WGS sequence"/>
</dbReference>
<keyword evidence="1" id="KW-0812">Transmembrane</keyword>
<protein>
    <submittedName>
        <fullName evidence="3">Two pore domain potassium channel family protein</fullName>
    </submittedName>
</protein>
<dbReference type="Pfam" id="PF07885">
    <property type="entry name" value="Ion_trans_2"/>
    <property type="match status" value="1"/>
</dbReference>
<feature type="domain" description="Potassium channel" evidence="2">
    <location>
        <begin position="141"/>
        <end position="213"/>
    </location>
</feature>
<feature type="transmembrane region" description="Helical" evidence="1">
    <location>
        <begin position="38"/>
        <end position="57"/>
    </location>
</feature>
<dbReference type="AlphaFoldDB" id="A0A7Y6NMH9"/>
<comment type="caution">
    <text evidence="3">The sequence shown here is derived from an EMBL/GenBank/DDBJ whole genome shotgun (WGS) entry which is preliminary data.</text>
</comment>
<evidence type="ECO:0000256" key="1">
    <source>
        <dbReference type="SAM" id="Phobius"/>
    </source>
</evidence>
<sequence length="220" mass="23793">MRYVRLLALTRRHPSAVLLLVQLAGLLLYPFAEASERGPAALGTLGIVVLIFTTGMVRRTPGHAWVSACIALPAIALLLLQGLYDMHHLLPWSAGLEALFYFYAAASLIAYMLEDQRATTDELFAAGATFTLLAWAFTYVFVVLQALQPGSFAAAADPQGPRSWTELMFLSFALLSSTGIGDVIPVRPPARAVASVEMFVGVLYLAGVVSRLIGLTLQRR</sequence>
<evidence type="ECO:0000259" key="2">
    <source>
        <dbReference type="Pfam" id="PF07885"/>
    </source>
</evidence>
<organism evidence="3 4">
    <name type="scientific">Piscinibacter koreensis</name>
    <dbReference type="NCBI Taxonomy" id="2742824"/>
    <lineage>
        <taxon>Bacteria</taxon>
        <taxon>Pseudomonadati</taxon>
        <taxon>Pseudomonadota</taxon>
        <taxon>Betaproteobacteria</taxon>
        <taxon>Burkholderiales</taxon>
        <taxon>Sphaerotilaceae</taxon>
        <taxon>Piscinibacter</taxon>
    </lineage>
</organism>
<keyword evidence="1" id="KW-0472">Membrane</keyword>
<feature type="transmembrane region" description="Helical" evidence="1">
    <location>
        <begin position="123"/>
        <end position="147"/>
    </location>
</feature>
<dbReference type="InterPro" id="IPR013099">
    <property type="entry name" value="K_chnl_dom"/>
</dbReference>
<reference evidence="3 4" key="1">
    <citation type="submission" date="2020-06" db="EMBL/GenBank/DDBJ databases">
        <title>Schlegella sp. ID0723 isolated from air conditioner.</title>
        <authorList>
            <person name="Kim D.Y."/>
            <person name="Kim D.-U."/>
        </authorList>
    </citation>
    <scope>NUCLEOTIDE SEQUENCE [LARGE SCALE GENOMIC DNA]</scope>
    <source>
        <strain evidence="3 4">ID0723</strain>
    </source>
</reference>
<keyword evidence="1" id="KW-1133">Transmembrane helix</keyword>
<gene>
    <name evidence="3" type="ORF">HQN59_08965</name>
</gene>
<keyword evidence="4" id="KW-1185">Reference proteome</keyword>
<feature type="transmembrane region" description="Helical" evidence="1">
    <location>
        <begin position="12"/>
        <end position="32"/>
    </location>
</feature>
<dbReference type="Gene3D" id="1.10.287.70">
    <property type="match status" value="1"/>
</dbReference>